<dbReference type="AlphaFoldDB" id="A0A5K7ZBA3"/>
<sequence>MTHEDAGHYAAKHPNAKTDSAIAAAIEEKQTDGRITCAAAHAIASKLDCSPNTVGVNIDLLEMRIAKCQLGLFGHGSVKGKTVAKASLVAGELETAIRAAMDGDRITCKAAWDVAERLNLKRLDVACACEALEVKIGQCQLGAFGS</sequence>
<dbReference type="RefSeq" id="WP_155302737.1">
    <property type="nucleotide sequence ID" value="NZ_AP021875.1"/>
</dbReference>
<evidence type="ECO:0000313" key="1">
    <source>
        <dbReference type="EMBL" id="BBO73647.1"/>
    </source>
</evidence>
<dbReference type="KEGG" id="dwd:DSCW_10640"/>
<accession>A0A5K7ZBA3</accession>
<reference evidence="1 2" key="1">
    <citation type="submission" date="2019-11" db="EMBL/GenBank/DDBJ databases">
        <title>Comparative genomics of hydrocarbon-degrading Desulfosarcina strains.</title>
        <authorList>
            <person name="Watanabe M."/>
            <person name="Kojima H."/>
            <person name="Fukui M."/>
        </authorList>
    </citation>
    <scope>NUCLEOTIDE SEQUENCE [LARGE SCALE GENOMIC DNA]</scope>
    <source>
        <strain evidence="1 2">PP31</strain>
    </source>
</reference>
<gene>
    <name evidence="1" type="ORF">DSCW_10640</name>
</gene>
<proteinExistence type="predicted"/>
<evidence type="ECO:0000313" key="2">
    <source>
        <dbReference type="Proteomes" id="UP000427769"/>
    </source>
</evidence>
<dbReference type="OrthoDB" id="5420904at2"/>
<dbReference type="Proteomes" id="UP000427769">
    <property type="component" value="Chromosome"/>
</dbReference>
<protein>
    <submittedName>
        <fullName evidence="1">Uncharacterized protein</fullName>
    </submittedName>
</protein>
<name>A0A5K7ZBA3_9BACT</name>
<dbReference type="EMBL" id="AP021875">
    <property type="protein sequence ID" value="BBO73647.1"/>
    <property type="molecule type" value="Genomic_DNA"/>
</dbReference>
<organism evidence="1 2">
    <name type="scientific">Desulfosarcina widdelii</name>
    <dbReference type="NCBI Taxonomy" id="947919"/>
    <lineage>
        <taxon>Bacteria</taxon>
        <taxon>Pseudomonadati</taxon>
        <taxon>Thermodesulfobacteriota</taxon>
        <taxon>Desulfobacteria</taxon>
        <taxon>Desulfobacterales</taxon>
        <taxon>Desulfosarcinaceae</taxon>
        <taxon>Desulfosarcina</taxon>
    </lineage>
</organism>
<keyword evidence="2" id="KW-1185">Reference proteome</keyword>